<evidence type="ECO:0000256" key="4">
    <source>
        <dbReference type="ARBA" id="ARBA00022475"/>
    </source>
</evidence>
<dbReference type="PANTHER" id="PTHR36838:SF3">
    <property type="entry name" value="TRANSPORTER AUXIN EFFLUX CARRIER EC FAMILY"/>
    <property type="match status" value="1"/>
</dbReference>
<evidence type="ECO:0000256" key="6">
    <source>
        <dbReference type="ARBA" id="ARBA00022989"/>
    </source>
</evidence>
<comment type="caution">
    <text evidence="9">The sequence shown here is derived from an EMBL/GenBank/DDBJ whole genome shotgun (WGS) entry which is preliminary data.</text>
</comment>
<dbReference type="OrthoDB" id="9798064at2"/>
<gene>
    <name evidence="9" type="ORF">CLNEO_20500</name>
</gene>
<dbReference type="Proteomes" id="UP000070539">
    <property type="component" value="Unassembled WGS sequence"/>
</dbReference>
<evidence type="ECO:0000256" key="3">
    <source>
        <dbReference type="ARBA" id="ARBA00022448"/>
    </source>
</evidence>
<reference evidence="9 10" key="1">
    <citation type="submission" date="2016-01" db="EMBL/GenBank/DDBJ databases">
        <title>Genome sequence of Clostridium neopropionicum X4, DSM-3847.</title>
        <authorList>
            <person name="Poehlein A."/>
            <person name="Beck M.H."/>
            <person name="Bengelsdorf F.R."/>
            <person name="Daniel R."/>
            <person name="Duerre P."/>
        </authorList>
    </citation>
    <scope>NUCLEOTIDE SEQUENCE [LARGE SCALE GENOMIC DNA]</scope>
    <source>
        <strain evidence="9 10">DSM-3847</strain>
    </source>
</reference>
<accession>A0A136WDU9</accession>
<keyword evidence="5 8" id="KW-0812">Transmembrane</keyword>
<feature type="transmembrane region" description="Helical" evidence="8">
    <location>
        <begin position="62"/>
        <end position="84"/>
    </location>
</feature>
<evidence type="ECO:0000313" key="9">
    <source>
        <dbReference type="EMBL" id="KXL52641.1"/>
    </source>
</evidence>
<feature type="transmembrane region" description="Helical" evidence="8">
    <location>
        <begin position="258"/>
        <end position="277"/>
    </location>
</feature>
<dbReference type="Pfam" id="PF03547">
    <property type="entry name" value="Mem_trans"/>
    <property type="match status" value="1"/>
</dbReference>
<sequence>MFGQFFVLFALMAVGYFASRKGFLNDEMTVGVGNIVLFFTIPALLFSSLANTKVESEMLTNFATMVGLHVVASLIFGRILRWYYGFRKFDQAHLNMLEVTAVSVNNAFIGFPIALLFFGEEAVVYMSAGVLGLNLYVWSVGLYIIKGIKGESPGTMLRTLVKGAINPNISSILLGLFASVIGLTAHLPYFVQDFISSLGGISTPLSLIYIGALTGNSGLRYLLRDRETLEASLIKMILMPIMAFVFIYFIPVQPIVKTVFFVGMALPSAAIVPMIVGRYGVGVEISSKMVMLTTAFSMATLPVCVAISHIWL</sequence>
<feature type="transmembrane region" description="Helical" evidence="8">
    <location>
        <begin position="124"/>
        <end position="145"/>
    </location>
</feature>
<dbReference type="STRING" id="36847.CLNEO_20500"/>
<dbReference type="InterPro" id="IPR038770">
    <property type="entry name" value="Na+/solute_symporter_sf"/>
</dbReference>
<keyword evidence="6 8" id="KW-1133">Transmembrane helix</keyword>
<comment type="similarity">
    <text evidence="2">Belongs to the auxin efflux carrier (TC 2.A.69) family.</text>
</comment>
<proteinExistence type="inferred from homology"/>
<evidence type="ECO:0000256" key="8">
    <source>
        <dbReference type="SAM" id="Phobius"/>
    </source>
</evidence>
<feature type="transmembrane region" description="Helical" evidence="8">
    <location>
        <begin position="194"/>
        <end position="212"/>
    </location>
</feature>
<evidence type="ECO:0000313" key="10">
    <source>
        <dbReference type="Proteomes" id="UP000070539"/>
    </source>
</evidence>
<evidence type="ECO:0000256" key="5">
    <source>
        <dbReference type="ARBA" id="ARBA00022692"/>
    </source>
</evidence>
<protein>
    <submittedName>
        <fullName evidence="9">Membrane transport protein</fullName>
    </submittedName>
</protein>
<feature type="transmembrane region" description="Helical" evidence="8">
    <location>
        <begin position="233"/>
        <end position="252"/>
    </location>
</feature>
<keyword evidence="7 8" id="KW-0472">Membrane</keyword>
<name>A0A136WDU9_9FIRM</name>
<dbReference type="EMBL" id="LRVM01000006">
    <property type="protein sequence ID" value="KXL52641.1"/>
    <property type="molecule type" value="Genomic_DNA"/>
</dbReference>
<keyword evidence="4" id="KW-1003">Cell membrane</keyword>
<comment type="subcellular location">
    <subcellularLocation>
        <location evidence="1">Cell membrane</location>
        <topology evidence="1">Multi-pass membrane protein</topology>
    </subcellularLocation>
</comment>
<feature type="transmembrane region" description="Helical" evidence="8">
    <location>
        <begin position="30"/>
        <end position="50"/>
    </location>
</feature>
<dbReference type="GO" id="GO:0005886">
    <property type="term" value="C:plasma membrane"/>
    <property type="evidence" value="ECO:0007669"/>
    <property type="project" value="UniProtKB-SubCell"/>
</dbReference>
<dbReference type="PANTHER" id="PTHR36838">
    <property type="entry name" value="AUXIN EFFLUX CARRIER FAMILY PROTEIN"/>
    <property type="match status" value="1"/>
</dbReference>
<evidence type="ECO:0000256" key="2">
    <source>
        <dbReference type="ARBA" id="ARBA00010145"/>
    </source>
</evidence>
<organism evidence="9 10">
    <name type="scientific">Anaerotignum neopropionicum</name>
    <dbReference type="NCBI Taxonomy" id="36847"/>
    <lineage>
        <taxon>Bacteria</taxon>
        <taxon>Bacillati</taxon>
        <taxon>Bacillota</taxon>
        <taxon>Clostridia</taxon>
        <taxon>Lachnospirales</taxon>
        <taxon>Anaerotignaceae</taxon>
        <taxon>Anaerotignum</taxon>
    </lineage>
</organism>
<dbReference type="AlphaFoldDB" id="A0A136WDU9"/>
<keyword evidence="10" id="KW-1185">Reference proteome</keyword>
<feature type="transmembrane region" description="Helical" evidence="8">
    <location>
        <begin position="165"/>
        <end position="188"/>
    </location>
</feature>
<dbReference type="InterPro" id="IPR004776">
    <property type="entry name" value="Mem_transp_PIN-like"/>
</dbReference>
<feature type="transmembrane region" description="Helical" evidence="8">
    <location>
        <begin position="289"/>
        <end position="311"/>
    </location>
</feature>
<evidence type="ECO:0000256" key="1">
    <source>
        <dbReference type="ARBA" id="ARBA00004651"/>
    </source>
</evidence>
<dbReference type="RefSeq" id="WP_066088415.1">
    <property type="nucleotide sequence ID" value="NZ_LRVM01000006.1"/>
</dbReference>
<keyword evidence="3" id="KW-0813">Transport</keyword>
<dbReference type="GO" id="GO:0055085">
    <property type="term" value="P:transmembrane transport"/>
    <property type="evidence" value="ECO:0007669"/>
    <property type="project" value="InterPro"/>
</dbReference>
<feature type="transmembrane region" description="Helical" evidence="8">
    <location>
        <begin position="6"/>
        <end position="23"/>
    </location>
</feature>
<feature type="transmembrane region" description="Helical" evidence="8">
    <location>
        <begin position="96"/>
        <end position="118"/>
    </location>
</feature>
<dbReference type="Gene3D" id="1.20.1530.20">
    <property type="match status" value="1"/>
</dbReference>
<evidence type="ECO:0000256" key="7">
    <source>
        <dbReference type="ARBA" id="ARBA00023136"/>
    </source>
</evidence>